<evidence type="ECO:0000259" key="8">
    <source>
        <dbReference type="PROSITE" id="PS50157"/>
    </source>
</evidence>
<sequence>VLHCSESLDPSGDSKAHQCSICHNTFSSESSFEQHKEACKGDARFICKTESCGKRFKSKDALKKHKGNVHTGSARRKLTCTICNRKCSSSLNLQEHRKSDNDPKPTPELYVEQNWVRLCNGLAKFQIEIHF</sequence>
<evidence type="ECO:0000256" key="6">
    <source>
        <dbReference type="ARBA" id="ARBA00023242"/>
    </source>
</evidence>
<proteinExistence type="predicted"/>
<dbReference type="EMBL" id="JAHRIQ010061004">
    <property type="protein sequence ID" value="MEQ2241445.1"/>
    <property type="molecule type" value="Genomic_DNA"/>
</dbReference>
<evidence type="ECO:0000256" key="4">
    <source>
        <dbReference type="ARBA" id="ARBA00022771"/>
    </source>
</evidence>
<dbReference type="Pfam" id="PF12874">
    <property type="entry name" value="zf-met"/>
    <property type="match status" value="2"/>
</dbReference>
<feature type="domain" description="C2H2-type" evidence="8">
    <location>
        <begin position="45"/>
        <end position="75"/>
    </location>
</feature>
<evidence type="ECO:0000256" key="1">
    <source>
        <dbReference type="ARBA" id="ARBA00004123"/>
    </source>
</evidence>
<comment type="subcellular location">
    <subcellularLocation>
        <location evidence="1">Nucleus</location>
    </subcellularLocation>
</comment>
<evidence type="ECO:0000256" key="3">
    <source>
        <dbReference type="ARBA" id="ARBA00022737"/>
    </source>
</evidence>
<feature type="non-terminal residue" evidence="9">
    <location>
        <position position="1"/>
    </location>
</feature>
<dbReference type="Gene3D" id="3.30.160.60">
    <property type="entry name" value="Classic Zinc Finger"/>
    <property type="match status" value="1"/>
</dbReference>
<keyword evidence="10" id="KW-1185">Reference proteome</keyword>
<evidence type="ECO:0000256" key="7">
    <source>
        <dbReference type="PROSITE-ProRule" id="PRU00042"/>
    </source>
</evidence>
<evidence type="ECO:0000313" key="10">
    <source>
        <dbReference type="Proteomes" id="UP001482620"/>
    </source>
</evidence>
<dbReference type="InterPro" id="IPR036236">
    <property type="entry name" value="Znf_C2H2_sf"/>
</dbReference>
<organism evidence="9 10">
    <name type="scientific">Ilyodon furcidens</name>
    <name type="common">goldbreast splitfin</name>
    <dbReference type="NCBI Taxonomy" id="33524"/>
    <lineage>
        <taxon>Eukaryota</taxon>
        <taxon>Metazoa</taxon>
        <taxon>Chordata</taxon>
        <taxon>Craniata</taxon>
        <taxon>Vertebrata</taxon>
        <taxon>Euteleostomi</taxon>
        <taxon>Actinopterygii</taxon>
        <taxon>Neopterygii</taxon>
        <taxon>Teleostei</taxon>
        <taxon>Neoteleostei</taxon>
        <taxon>Acanthomorphata</taxon>
        <taxon>Ovalentaria</taxon>
        <taxon>Atherinomorphae</taxon>
        <taxon>Cyprinodontiformes</taxon>
        <taxon>Goodeidae</taxon>
        <taxon>Ilyodon</taxon>
    </lineage>
</organism>
<dbReference type="PANTHER" id="PTHR16515">
    <property type="entry name" value="PR DOMAIN ZINC FINGER PROTEIN"/>
    <property type="match status" value="1"/>
</dbReference>
<accession>A0ABV0UA88</accession>
<dbReference type="InterPro" id="IPR050331">
    <property type="entry name" value="Zinc_finger"/>
</dbReference>
<keyword evidence="6" id="KW-0539">Nucleus</keyword>
<keyword evidence="5" id="KW-0862">Zinc</keyword>
<keyword evidence="3" id="KW-0677">Repeat</keyword>
<dbReference type="PROSITE" id="PS00028">
    <property type="entry name" value="ZINC_FINGER_C2H2_1"/>
    <property type="match status" value="1"/>
</dbReference>
<evidence type="ECO:0000313" key="9">
    <source>
        <dbReference type="EMBL" id="MEQ2241445.1"/>
    </source>
</evidence>
<dbReference type="PROSITE" id="PS50157">
    <property type="entry name" value="ZINC_FINGER_C2H2_2"/>
    <property type="match status" value="2"/>
</dbReference>
<dbReference type="PANTHER" id="PTHR16515:SF49">
    <property type="entry name" value="GASTRULA ZINC FINGER PROTEIN XLCGF49.1-LIKE-RELATED"/>
    <property type="match status" value="1"/>
</dbReference>
<dbReference type="InterPro" id="IPR013087">
    <property type="entry name" value="Znf_C2H2_type"/>
</dbReference>
<reference evidence="9 10" key="1">
    <citation type="submission" date="2021-06" db="EMBL/GenBank/DDBJ databases">
        <authorList>
            <person name="Palmer J.M."/>
        </authorList>
    </citation>
    <scope>NUCLEOTIDE SEQUENCE [LARGE SCALE GENOMIC DNA]</scope>
    <source>
        <strain evidence="10">if_2019</strain>
        <tissue evidence="9">Muscle</tissue>
    </source>
</reference>
<protein>
    <submittedName>
        <fullName evidence="9">PR domain zinc finger protein 5</fullName>
    </submittedName>
</protein>
<evidence type="ECO:0000256" key="2">
    <source>
        <dbReference type="ARBA" id="ARBA00022723"/>
    </source>
</evidence>
<keyword evidence="2" id="KW-0479">Metal-binding</keyword>
<comment type="caution">
    <text evidence="9">The sequence shown here is derived from an EMBL/GenBank/DDBJ whole genome shotgun (WGS) entry which is preliminary data.</text>
</comment>
<keyword evidence="4 7" id="KW-0863">Zinc-finger</keyword>
<feature type="domain" description="C2H2-type" evidence="8">
    <location>
        <begin position="78"/>
        <end position="105"/>
    </location>
</feature>
<dbReference type="SMART" id="SM00355">
    <property type="entry name" value="ZnF_C2H2"/>
    <property type="match status" value="3"/>
</dbReference>
<gene>
    <name evidence="9" type="primary">PRDM5_2</name>
    <name evidence="9" type="ORF">ILYODFUR_025306</name>
</gene>
<dbReference type="Pfam" id="PF00096">
    <property type="entry name" value="zf-C2H2"/>
    <property type="match status" value="1"/>
</dbReference>
<dbReference type="Proteomes" id="UP001482620">
    <property type="component" value="Unassembled WGS sequence"/>
</dbReference>
<dbReference type="SUPFAM" id="SSF57667">
    <property type="entry name" value="beta-beta-alpha zinc fingers"/>
    <property type="match status" value="1"/>
</dbReference>
<evidence type="ECO:0000256" key="5">
    <source>
        <dbReference type="ARBA" id="ARBA00022833"/>
    </source>
</evidence>
<name>A0ABV0UA88_9TELE</name>